<sequence>MCDNALLVVGFNIIENRQEAASEEQDQTKEESYFKLTLPGEVEPCGLFTSNVDLDEEREAAILDGLREVEVTDNPVLLTYSSEGKAPLKSQYIINDNLCDTELYVLTEEEFWKQFVCIRVQGFLKVSCDVKKDVVLETLQELGKEIAGGSVGFEFPHSSIYLVSDSNVCEDSVDKLLTDSLGTENNRKGKKGNTNTNNNVVLDSRLHFLQTSEFYCELAQRMAPVIIYSKRKFSFMELKFKMDCLTLVSRECKSSNLYGMLLNSVERHIKRVERCFLEHLDGDTTPADFIPQAFHFIPPGCGHFVTLVYPKNKTPDQLKGIHLQCEFCDAPHSVYHILAECSKYTPIRLALDFKVKESQLSLVKGLYSYHHYMQDGMDDNGWGCAYRSLQTIVSWFRWQGYTERSVPTHREIQQCLVDIGDKPSSFVGSRQWIGSTEVSFCLETMLGVSSRILRASSGQELSELGGDLSVHFSTSGTPVMIGPSAIHTTPAHTTQTQDSRSAHCTRRPLQTCLRPPVSPLTPRSSENASPYLLDKEGDRENKERSQGGGVLAHTILGVDYDSSSGNVRFLILDPHYTGREDLTAILNKGWCGWKGANFWNKTAFYNLCLPQRPRWF</sequence>
<dbReference type="InterPro" id="IPR012462">
    <property type="entry name" value="UFSP1/2_DUB_cat"/>
</dbReference>
<dbReference type="Gene3D" id="3.90.70.130">
    <property type="match status" value="1"/>
</dbReference>
<feature type="domain" description="UFSP1/2/DUB catalytic" evidence="7">
    <location>
        <begin position="547"/>
        <end position="608"/>
    </location>
</feature>
<evidence type="ECO:0000256" key="1">
    <source>
        <dbReference type="ARBA" id="ARBA00008552"/>
    </source>
</evidence>
<evidence type="ECO:0000259" key="9">
    <source>
        <dbReference type="Pfam" id="PF26560"/>
    </source>
</evidence>
<dbReference type="GO" id="GO:0005634">
    <property type="term" value="C:nucleus"/>
    <property type="evidence" value="ECO:0007669"/>
    <property type="project" value="TreeGrafter"/>
</dbReference>
<evidence type="ECO:0000256" key="6">
    <source>
        <dbReference type="SAM" id="MobiDB-lite"/>
    </source>
</evidence>
<gene>
    <name evidence="10" type="ORF">TCEB3V08_LOCUS9469</name>
</gene>
<evidence type="ECO:0000256" key="4">
    <source>
        <dbReference type="ARBA" id="ARBA00022801"/>
    </source>
</evidence>
<dbReference type="Pfam" id="PF20908">
    <property type="entry name" value="UfSP2_N"/>
    <property type="match status" value="1"/>
</dbReference>
<feature type="compositionally biased region" description="Polar residues" evidence="6">
    <location>
        <begin position="489"/>
        <end position="499"/>
    </location>
</feature>
<keyword evidence="2" id="KW-0645">Protease</keyword>
<evidence type="ECO:0000256" key="2">
    <source>
        <dbReference type="ARBA" id="ARBA00022670"/>
    </source>
</evidence>
<feature type="compositionally biased region" description="Basic and acidic residues" evidence="6">
    <location>
        <begin position="533"/>
        <end position="545"/>
    </location>
</feature>
<evidence type="ECO:0000313" key="10">
    <source>
        <dbReference type="EMBL" id="CAD7408328.1"/>
    </source>
</evidence>
<protein>
    <recommendedName>
        <fullName evidence="11">Ufm1-specific protease 2</fullName>
    </recommendedName>
</protein>
<dbReference type="GO" id="GO:0006508">
    <property type="term" value="P:proteolysis"/>
    <property type="evidence" value="ECO:0007669"/>
    <property type="project" value="UniProtKB-KW"/>
</dbReference>
<evidence type="ECO:0000259" key="8">
    <source>
        <dbReference type="Pfam" id="PF20908"/>
    </source>
</evidence>
<keyword evidence="4" id="KW-0378">Hydrolase</keyword>
<feature type="domain" description="UFSP2 N-terminal MPN-like" evidence="9">
    <location>
        <begin position="1"/>
        <end position="111"/>
    </location>
</feature>
<evidence type="ECO:0000256" key="3">
    <source>
        <dbReference type="ARBA" id="ARBA00022786"/>
    </source>
</evidence>
<feature type="domain" description="UFSP2 second" evidence="8">
    <location>
        <begin position="162"/>
        <end position="319"/>
    </location>
</feature>
<evidence type="ECO:0000256" key="5">
    <source>
        <dbReference type="ARBA" id="ARBA00022807"/>
    </source>
</evidence>
<feature type="region of interest" description="Disordered" evidence="6">
    <location>
        <begin position="489"/>
        <end position="546"/>
    </location>
</feature>
<dbReference type="EMBL" id="OC320536">
    <property type="protein sequence ID" value="CAD7408328.1"/>
    <property type="molecule type" value="Genomic_DNA"/>
</dbReference>
<organism evidence="10">
    <name type="scientific">Timema cristinae</name>
    <name type="common">Walking stick</name>
    <dbReference type="NCBI Taxonomy" id="61476"/>
    <lineage>
        <taxon>Eukaryota</taxon>
        <taxon>Metazoa</taxon>
        <taxon>Ecdysozoa</taxon>
        <taxon>Arthropoda</taxon>
        <taxon>Hexapoda</taxon>
        <taxon>Insecta</taxon>
        <taxon>Pterygota</taxon>
        <taxon>Neoptera</taxon>
        <taxon>Polyneoptera</taxon>
        <taxon>Phasmatodea</taxon>
        <taxon>Timematodea</taxon>
        <taxon>Timematoidea</taxon>
        <taxon>Timematidae</taxon>
        <taxon>Timema</taxon>
    </lineage>
</organism>
<name>A0A7R9D5D1_TIMCR</name>
<evidence type="ECO:0000259" key="7">
    <source>
        <dbReference type="Pfam" id="PF07910"/>
    </source>
</evidence>
<dbReference type="GO" id="GO:0071567">
    <property type="term" value="F:deUFMylase activity"/>
    <property type="evidence" value="ECO:0007669"/>
    <property type="project" value="TreeGrafter"/>
</dbReference>
<dbReference type="Pfam" id="PF26560">
    <property type="entry name" value="UFSP2_MPN_insect"/>
    <property type="match status" value="1"/>
</dbReference>
<dbReference type="PANTHER" id="PTHR48153">
    <property type="entry name" value="UFM1-SPECIFIC PROTEASE 2"/>
    <property type="match status" value="1"/>
</dbReference>
<dbReference type="InterPro" id="IPR049387">
    <property type="entry name" value="UFSP2-like_2nd"/>
</dbReference>
<reference evidence="10" key="1">
    <citation type="submission" date="2020-11" db="EMBL/GenBank/DDBJ databases">
        <authorList>
            <person name="Tran Van P."/>
        </authorList>
    </citation>
    <scope>NUCLEOTIDE SEQUENCE</scope>
</reference>
<accession>A0A7R9D5D1</accession>
<keyword evidence="3" id="KW-0833">Ubl conjugation pathway</keyword>
<comment type="similarity">
    <text evidence="1">Belongs to the peptidase C78 family.</text>
</comment>
<proteinExistence type="inferred from homology"/>
<dbReference type="Pfam" id="PF07910">
    <property type="entry name" value="Peptidase_C78"/>
    <property type="match status" value="2"/>
</dbReference>
<dbReference type="InterPro" id="IPR058757">
    <property type="entry name" value="UFSP2_MPN_N"/>
</dbReference>
<feature type="domain" description="UFSP1/2/DUB catalytic" evidence="7">
    <location>
        <begin position="360"/>
        <end position="483"/>
    </location>
</feature>
<keyword evidence="5" id="KW-0788">Thiol protease</keyword>
<dbReference type="AlphaFoldDB" id="A0A7R9D5D1"/>
<dbReference type="GO" id="GO:0005783">
    <property type="term" value="C:endoplasmic reticulum"/>
    <property type="evidence" value="ECO:0007669"/>
    <property type="project" value="TreeGrafter"/>
</dbReference>
<dbReference type="PANTHER" id="PTHR48153:SF2">
    <property type="entry name" value="UFM1-SPECIFIC PROTEASE 2"/>
    <property type="match status" value="1"/>
</dbReference>
<evidence type="ECO:0008006" key="11">
    <source>
        <dbReference type="Google" id="ProtNLM"/>
    </source>
</evidence>